<dbReference type="SMART" id="SM00849">
    <property type="entry name" value="Lactamase_B"/>
    <property type="match status" value="1"/>
</dbReference>
<evidence type="ECO:0000259" key="1">
    <source>
        <dbReference type="SMART" id="SM00849"/>
    </source>
</evidence>
<reference evidence="3" key="1">
    <citation type="journal article" date="2024" name="J Bioinform Genom">
        <title>Complete genome sequence of the type strain bacterium Sphaerochaeta associata GLS2t (VKM B-2742)t.</title>
        <authorList>
            <person name="Troshina O.Y."/>
            <person name="Tepeeva A.N."/>
            <person name="Arzamasceva V.O."/>
            <person name="Whitman W.B."/>
            <person name="Varghese N."/>
            <person name="Shapiro N."/>
            <person name="Woyke T."/>
            <person name="Kripides N.C."/>
            <person name="Vasilenko O.V."/>
        </authorList>
    </citation>
    <scope>NUCLEOTIDE SEQUENCE [LARGE SCALE GENOMIC DNA]</scope>
    <source>
        <strain evidence="3">GLS2T</strain>
    </source>
</reference>
<sequence>MKITTLVENTTTCSALGFEHGLSLYIEAAGKTILFDSGASELFAVNAEKLGIDLQRVDAAVLSHGHYDHSGGLKTFFTKNTHAPLYVRKEAFGPYYSERAEGEYHYIGVDPTLFGSNRFMFTSAFTPISGDITLFSKVDGTDSVPSGNQSLFRKEGETYTVDNFTHEQYLSIQEGDVRLLVTGCSHRGILNILKSYHDHRGFHPTHVIGGFHLYNHRTGEPEKPEVLEHIASVLLASKATFYTCHCTGEENYAALRGLMGEKVRYLAGGDILSL</sequence>
<dbReference type="Pfam" id="PF00753">
    <property type="entry name" value="Lactamase_B"/>
    <property type="match status" value="1"/>
</dbReference>
<dbReference type="PANTHER" id="PTHR13754">
    <property type="entry name" value="METALLO-BETA-LACTAMASE SUPERFAMILY PROTEIN"/>
    <property type="match status" value="1"/>
</dbReference>
<gene>
    <name evidence="2" type="ORF">MUG09_03805</name>
</gene>
<dbReference type="EMBL" id="CP094929">
    <property type="protein sequence ID" value="UOM51900.1"/>
    <property type="molecule type" value="Genomic_DNA"/>
</dbReference>
<dbReference type="InterPro" id="IPR001279">
    <property type="entry name" value="Metallo-B-lactamas"/>
</dbReference>
<evidence type="ECO:0000313" key="3">
    <source>
        <dbReference type="Proteomes" id="UP000829708"/>
    </source>
</evidence>
<name>A0ABY4DD42_9SPIR</name>
<dbReference type="SUPFAM" id="SSF56281">
    <property type="entry name" value="Metallo-hydrolase/oxidoreductase"/>
    <property type="match status" value="1"/>
</dbReference>
<keyword evidence="3" id="KW-1185">Reference proteome</keyword>
<dbReference type="PANTHER" id="PTHR13754:SF13">
    <property type="entry name" value="METALLO-BETA-LACTAMASE SUPERFAMILY PROTEIN (AFU_ORTHOLOGUE AFUA_3G07630)"/>
    <property type="match status" value="1"/>
</dbReference>
<accession>A0ABY4DD42</accession>
<proteinExistence type="predicted"/>
<dbReference type="InterPro" id="IPR041712">
    <property type="entry name" value="DHPS-like_MBL-fold"/>
</dbReference>
<feature type="domain" description="Metallo-beta-lactamase" evidence="1">
    <location>
        <begin position="20"/>
        <end position="186"/>
    </location>
</feature>
<dbReference type="RefSeq" id="WP_244773750.1">
    <property type="nucleotide sequence ID" value="NZ_CP094929.1"/>
</dbReference>
<dbReference type="InterPro" id="IPR052926">
    <property type="entry name" value="Metallo-beta-lactamase_dom"/>
</dbReference>
<dbReference type="Proteomes" id="UP000829708">
    <property type="component" value="Chromosome"/>
</dbReference>
<dbReference type="Gene3D" id="3.60.15.10">
    <property type="entry name" value="Ribonuclease Z/Hydroxyacylglutathione hydrolase-like"/>
    <property type="match status" value="1"/>
</dbReference>
<organism evidence="2 3">
    <name type="scientific">Sphaerochaeta associata</name>
    <dbReference type="NCBI Taxonomy" id="1129264"/>
    <lineage>
        <taxon>Bacteria</taxon>
        <taxon>Pseudomonadati</taxon>
        <taxon>Spirochaetota</taxon>
        <taxon>Spirochaetia</taxon>
        <taxon>Spirochaetales</taxon>
        <taxon>Sphaerochaetaceae</taxon>
        <taxon>Sphaerochaeta</taxon>
    </lineage>
</organism>
<dbReference type="CDD" id="cd07713">
    <property type="entry name" value="DHPS-like_MBL-fold"/>
    <property type="match status" value="1"/>
</dbReference>
<evidence type="ECO:0000313" key="2">
    <source>
        <dbReference type="EMBL" id="UOM51900.1"/>
    </source>
</evidence>
<dbReference type="InterPro" id="IPR036866">
    <property type="entry name" value="RibonucZ/Hydroxyglut_hydro"/>
</dbReference>
<protein>
    <submittedName>
        <fullName evidence="2">MBL fold metallo-hydrolase</fullName>
    </submittedName>
</protein>